<comment type="caution">
    <text evidence="1">The sequence shown here is derived from an EMBL/GenBank/DDBJ whole genome shotgun (WGS) entry which is preliminary data.</text>
</comment>
<keyword evidence="2" id="KW-1185">Reference proteome</keyword>
<gene>
    <name evidence="1" type="ORF">L2E82_30447</name>
</gene>
<name>A0ACB9D0R2_CICIN</name>
<evidence type="ECO:0000313" key="1">
    <source>
        <dbReference type="EMBL" id="KAI3740030.1"/>
    </source>
</evidence>
<accession>A0ACB9D0R2</accession>
<dbReference type="EMBL" id="CM042013">
    <property type="protein sequence ID" value="KAI3740030.1"/>
    <property type="molecule type" value="Genomic_DNA"/>
</dbReference>
<evidence type="ECO:0000313" key="2">
    <source>
        <dbReference type="Proteomes" id="UP001055811"/>
    </source>
</evidence>
<protein>
    <submittedName>
        <fullName evidence="1">Uncharacterized protein</fullName>
    </submittedName>
</protein>
<dbReference type="Proteomes" id="UP001055811">
    <property type="component" value="Linkage Group LG05"/>
</dbReference>
<organism evidence="1 2">
    <name type="scientific">Cichorium intybus</name>
    <name type="common">Chicory</name>
    <dbReference type="NCBI Taxonomy" id="13427"/>
    <lineage>
        <taxon>Eukaryota</taxon>
        <taxon>Viridiplantae</taxon>
        <taxon>Streptophyta</taxon>
        <taxon>Embryophyta</taxon>
        <taxon>Tracheophyta</taxon>
        <taxon>Spermatophyta</taxon>
        <taxon>Magnoliopsida</taxon>
        <taxon>eudicotyledons</taxon>
        <taxon>Gunneridae</taxon>
        <taxon>Pentapetalae</taxon>
        <taxon>asterids</taxon>
        <taxon>campanulids</taxon>
        <taxon>Asterales</taxon>
        <taxon>Asteraceae</taxon>
        <taxon>Cichorioideae</taxon>
        <taxon>Cichorieae</taxon>
        <taxon>Cichoriinae</taxon>
        <taxon>Cichorium</taxon>
    </lineage>
</organism>
<proteinExistence type="predicted"/>
<reference evidence="1 2" key="2">
    <citation type="journal article" date="2022" name="Mol. Ecol. Resour.">
        <title>The genomes of chicory, endive, great burdock and yacon provide insights into Asteraceae paleo-polyploidization history and plant inulin production.</title>
        <authorList>
            <person name="Fan W."/>
            <person name="Wang S."/>
            <person name="Wang H."/>
            <person name="Wang A."/>
            <person name="Jiang F."/>
            <person name="Liu H."/>
            <person name="Zhao H."/>
            <person name="Xu D."/>
            <person name="Zhang Y."/>
        </authorList>
    </citation>
    <scope>NUCLEOTIDE SEQUENCE [LARGE SCALE GENOMIC DNA]</scope>
    <source>
        <strain evidence="2">cv. Punajuju</strain>
        <tissue evidence="1">Leaves</tissue>
    </source>
</reference>
<reference evidence="2" key="1">
    <citation type="journal article" date="2022" name="Mol. Ecol. Resour.">
        <title>The genomes of chicory, endive, great burdock and yacon provide insights into Asteraceae palaeo-polyploidization history and plant inulin production.</title>
        <authorList>
            <person name="Fan W."/>
            <person name="Wang S."/>
            <person name="Wang H."/>
            <person name="Wang A."/>
            <person name="Jiang F."/>
            <person name="Liu H."/>
            <person name="Zhao H."/>
            <person name="Xu D."/>
            <person name="Zhang Y."/>
        </authorList>
    </citation>
    <scope>NUCLEOTIDE SEQUENCE [LARGE SCALE GENOMIC DNA]</scope>
    <source>
        <strain evidence="2">cv. Punajuju</strain>
    </source>
</reference>
<sequence>MNSGTYIAAFDYVLGKGCWVCVAVSDICWLIGLSASWAGLFLRSIRNGMSVPRAGVRIREKGWSSARDHLKLLLYIARLNDGLSSKALGSPYVFLVSKLSLLRLRPPKSRSAKPYRKYPCRKYFAASFCGISAKFRSKAQLKGIIGSPP</sequence>